<keyword evidence="2" id="KW-1185">Reference proteome</keyword>
<name>A0A026X2A9_OOCBI</name>
<dbReference type="EMBL" id="KK107026">
    <property type="protein sequence ID" value="EZA62198.1"/>
    <property type="molecule type" value="Genomic_DNA"/>
</dbReference>
<gene>
    <name evidence="1" type="ORF">X777_02824</name>
</gene>
<dbReference type="AlphaFoldDB" id="A0A026X2A9"/>
<dbReference type="Proteomes" id="UP000053097">
    <property type="component" value="Unassembled WGS sequence"/>
</dbReference>
<dbReference type="PANTHER" id="PTHR33053:SF24">
    <property type="entry name" value="TRANSPOSASE DOMAIN-CONTAINING PROTEIN"/>
    <property type="match status" value="1"/>
</dbReference>
<dbReference type="PANTHER" id="PTHR33053">
    <property type="entry name" value="PROTEIN, PUTATIVE-RELATED"/>
    <property type="match status" value="1"/>
</dbReference>
<proteinExistence type="predicted"/>
<accession>A0A026X2A9</accession>
<dbReference type="STRING" id="2015173.A0A026X2A9"/>
<protein>
    <submittedName>
        <fullName evidence="1">Uncharacterized protein</fullName>
    </submittedName>
</protein>
<dbReference type="OrthoDB" id="7549170at2759"/>
<evidence type="ECO:0000313" key="2">
    <source>
        <dbReference type="Proteomes" id="UP000053097"/>
    </source>
</evidence>
<organism evidence="1 2">
    <name type="scientific">Ooceraea biroi</name>
    <name type="common">Clonal raider ant</name>
    <name type="synonym">Cerapachys biroi</name>
    <dbReference type="NCBI Taxonomy" id="2015173"/>
    <lineage>
        <taxon>Eukaryota</taxon>
        <taxon>Metazoa</taxon>
        <taxon>Ecdysozoa</taxon>
        <taxon>Arthropoda</taxon>
        <taxon>Hexapoda</taxon>
        <taxon>Insecta</taxon>
        <taxon>Pterygota</taxon>
        <taxon>Neoptera</taxon>
        <taxon>Endopterygota</taxon>
        <taxon>Hymenoptera</taxon>
        <taxon>Apocrita</taxon>
        <taxon>Aculeata</taxon>
        <taxon>Formicoidea</taxon>
        <taxon>Formicidae</taxon>
        <taxon>Dorylinae</taxon>
        <taxon>Ooceraea</taxon>
    </lineage>
</organism>
<evidence type="ECO:0000313" key="1">
    <source>
        <dbReference type="EMBL" id="EZA62198.1"/>
    </source>
</evidence>
<dbReference type="OMA" id="IENIAYC"/>
<reference evidence="1 2" key="1">
    <citation type="journal article" date="2014" name="Curr. Biol.">
        <title>The genome of the clonal raider ant Cerapachys biroi.</title>
        <authorList>
            <person name="Oxley P.R."/>
            <person name="Ji L."/>
            <person name="Fetter-Pruneda I."/>
            <person name="McKenzie S.K."/>
            <person name="Li C."/>
            <person name="Hu H."/>
            <person name="Zhang G."/>
            <person name="Kronauer D.J."/>
        </authorList>
    </citation>
    <scope>NUCLEOTIDE SEQUENCE [LARGE SCALE GENOMIC DNA]</scope>
</reference>
<sequence>MIKLVNYGIYLCEKLYNITLKQILCDAPAKSFILNIKGHRTIPVEFCRKSRPLDYLKQWKATEYRQILLYTGPAVLQEILSSDLYHDFRTVHIAIRILCCENLCKDYLKHNGLIHLCDDVRIHGTLDLFSAFKYENFLQEIKKIIRKADKPLQQLHRRYTEKNDKICNIVLIYEESPKIQFLNKHCNGPLIHDCTNPQYKTINILQYTIKVNDNANNYCFMKDKSIIKIENIAYCNTRKCSVVIGKKFMIKENLFHIPCLSSLLEIYVVSNLSKLCTWSISDIRKKMLIMPYAKNTFVVMPLLHIE</sequence>